<evidence type="ECO:0000313" key="2">
    <source>
        <dbReference type="EMBL" id="MFB5759570.1"/>
    </source>
</evidence>
<evidence type="ECO:0000313" key="3">
    <source>
        <dbReference type="Proteomes" id="UP001580430"/>
    </source>
</evidence>
<keyword evidence="3" id="KW-1185">Reference proteome</keyword>
<organism evidence="2 3">
    <name type="scientific">Paenibacillus medicaginis</name>
    <dbReference type="NCBI Taxonomy" id="1470560"/>
    <lineage>
        <taxon>Bacteria</taxon>
        <taxon>Bacillati</taxon>
        <taxon>Bacillota</taxon>
        <taxon>Bacilli</taxon>
        <taxon>Bacillales</taxon>
        <taxon>Paenibacillaceae</taxon>
        <taxon>Paenibacillus</taxon>
    </lineage>
</organism>
<name>A0ABV5BWB7_9BACL</name>
<dbReference type="Proteomes" id="UP001580430">
    <property type="component" value="Unassembled WGS sequence"/>
</dbReference>
<accession>A0ABV5BWB7</accession>
<reference evidence="2 3" key="1">
    <citation type="submission" date="2024-09" db="EMBL/GenBank/DDBJ databases">
        <title>Paenibacillus zeirhizospherea sp. nov., isolated from surface of the maize (Zea mays) roots in a horticulture field, Hungary.</title>
        <authorList>
            <person name="Marton D."/>
            <person name="Farkas M."/>
            <person name="Bedics A."/>
            <person name="Toth E."/>
            <person name="Tancsics A."/>
            <person name="Boka K."/>
            <person name="Marati G."/>
            <person name="Kriszt B."/>
            <person name="Cserhati M."/>
        </authorList>
    </citation>
    <scope>NUCLEOTIDE SEQUENCE [LARGE SCALE GENOMIC DNA]</scope>
    <source>
        <strain evidence="2 3">JCM 18446</strain>
    </source>
</reference>
<proteinExistence type="predicted"/>
<sequence>MANLYRTLSSGIGSDPAAAYSGTAGYWVGKVRPKGAWDYKTVPGYTPYNKLWTARVKNGTEFRTSEWFGNYNYGFTGKELFSLSMLFAGGDGAGILFGNGPDNEEDKASIRQGYNESP</sequence>
<comment type="caution">
    <text evidence="2">The sequence shown here is derived from an EMBL/GenBank/DDBJ whole genome shotgun (WGS) entry which is preliminary data.</text>
</comment>
<gene>
    <name evidence="2" type="ORF">ACE5LO_04110</name>
</gene>
<dbReference type="RefSeq" id="WP_375518796.1">
    <property type="nucleotide sequence ID" value="NZ_JBHIRY010000002.1"/>
</dbReference>
<feature type="region of interest" description="Disordered" evidence="1">
    <location>
        <begin position="98"/>
        <end position="118"/>
    </location>
</feature>
<dbReference type="EMBL" id="JBHIRY010000002">
    <property type="protein sequence ID" value="MFB5759570.1"/>
    <property type="molecule type" value="Genomic_DNA"/>
</dbReference>
<protein>
    <submittedName>
        <fullName evidence="2">Polymorphic toxin type 44 domain-containing protein</fullName>
    </submittedName>
</protein>
<evidence type="ECO:0000256" key="1">
    <source>
        <dbReference type="SAM" id="MobiDB-lite"/>
    </source>
</evidence>